<gene>
    <name evidence="2" type="ORF">SAMN04489834_1473</name>
</gene>
<dbReference type="RefSeq" id="WP_083363454.1">
    <property type="nucleotide sequence ID" value="NZ_LT629742.1"/>
</dbReference>
<feature type="signal peptide" evidence="1">
    <location>
        <begin position="1"/>
        <end position="32"/>
    </location>
</feature>
<reference evidence="3" key="1">
    <citation type="submission" date="2016-10" db="EMBL/GenBank/DDBJ databases">
        <authorList>
            <person name="Varghese N."/>
            <person name="Submissions S."/>
        </authorList>
    </citation>
    <scope>NUCLEOTIDE SEQUENCE [LARGE SCALE GENOMIC DNA]</scope>
    <source>
        <strain evidence="3">DSM 21772</strain>
    </source>
</reference>
<keyword evidence="3" id="KW-1185">Reference proteome</keyword>
<dbReference type="EMBL" id="LT629742">
    <property type="protein sequence ID" value="SDS43344.1"/>
    <property type="molecule type" value="Genomic_DNA"/>
</dbReference>
<accession>A0A1H1S5T8</accession>
<name>A0A1H1S5T8_9MICO</name>
<dbReference type="AlphaFoldDB" id="A0A1H1S5T8"/>
<evidence type="ECO:0008006" key="4">
    <source>
        <dbReference type="Google" id="ProtNLM"/>
    </source>
</evidence>
<organism evidence="2 3">
    <name type="scientific">Microterricola viridarii</name>
    <dbReference type="NCBI Taxonomy" id="412690"/>
    <lineage>
        <taxon>Bacteria</taxon>
        <taxon>Bacillati</taxon>
        <taxon>Actinomycetota</taxon>
        <taxon>Actinomycetes</taxon>
        <taxon>Micrococcales</taxon>
        <taxon>Microbacteriaceae</taxon>
        <taxon>Microterricola</taxon>
    </lineage>
</organism>
<dbReference type="Proteomes" id="UP000181956">
    <property type="component" value="Chromosome I"/>
</dbReference>
<protein>
    <recommendedName>
        <fullName evidence="4">Septum formation-related domain-containing protein</fullName>
    </recommendedName>
</protein>
<proteinExistence type="predicted"/>
<evidence type="ECO:0000256" key="1">
    <source>
        <dbReference type="SAM" id="SignalP"/>
    </source>
</evidence>
<dbReference type="OrthoDB" id="3628931at2"/>
<feature type="chain" id="PRO_5039069890" description="Septum formation-related domain-containing protein" evidence="1">
    <location>
        <begin position="33"/>
        <end position="175"/>
    </location>
</feature>
<keyword evidence="1" id="KW-0732">Signal</keyword>
<evidence type="ECO:0000313" key="2">
    <source>
        <dbReference type="EMBL" id="SDS43344.1"/>
    </source>
</evidence>
<evidence type="ECO:0000313" key="3">
    <source>
        <dbReference type="Proteomes" id="UP000181956"/>
    </source>
</evidence>
<dbReference type="STRING" id="412690.SAMN04489834_1473"/>
<sequence length="175" mass="18508">MNTSTIARFARHTGAVAAAAALAITLSGCSVLQGVLGSAAAPPVRDAATQEITESGQADVFSIQVGDCMNEVSGDTVYDVPVVPCGEPHDEEAYFEHTFTVAEFPGDDAVYEEALDACYVAFPAFAGISYEESTLDFYPFTPTKESWEQADDRLVTCMIYDPSARTTGSLAGAAR</sequence>